<dbReference type="NCBIfam" id="NF037995">
    <property type="entry name" value="TRAP_S1"/>
    <property type="match status" value="1"/>
</dbReference>
<name>A0AAP3XRP5_9PROT</name>
<dbReference type="PANTHER" id="PTHR33376:SF4">
    <property type="entry name" value="SIALIC ACID-BINDING PERIPLASMIC PROTEIN SIAP"/>
    <property type="match status" value="1"/>
</dbReference>
<dbReference type="InterPro" id="IPR004682">
    <property type="entry name" value="TRAP_DctP"/>
</dbReference>
<dbReference type="EMBL" id="JARGEQ010000092">
    <property type="protein sequence ID" value="MDF1586774.1"/>
    <property type="molecule type" value="Genomic_DNA"/>
</dbReference>
<keyword evidence="7" id="KW-1185">Reference proteome</keyword>
<dbReference type="GO" id="GO:0055085">
    <property type="term" value="P:transmembrane transport"/>
    <property type="evidence" value="ECO:0007669"/>
    <property type="project" value="InterPro"/>
</dbReference>
<dbReference type="Pfam" id="PF03480">
    <property type="entry name" value="DctP"/>
    <property type="match status" value="1"/>
</dbReference>
<dbReference type="Proteomes" id="UP001301140">
    <property type="component" value="Unassembled WGS sequence"/>
</dbReference>
<evidence type="ECO:0000256" key="3">
    <source>
        <dbReference type="ARBA" id="ARBA00022448"/>
    </source>
</evidence>
<evidence type="ECO:0000256" key="5">
    <source>
        <dbReference type="SAM" id="SignalP"/>
    </source>
</evidence>
<evidence type="ECO:0000256" key="2">
    <source>
        <dbReference type="ARBA" id="ARBA00009023"/>
    </source>
</evidence>
<keyword evidence="4 5" id="KW-0732">Signal</keyword>
<evidence type="ECO:0000256" key="1">
    <source>
        <dbReference type="ARBA" id="ARBA00004196"/>
    </source>
</evidence>
<dbReference type="AlphaFoldDB" id="A0AAP3XRP5"/>
<accession>A0AAP3XRP5</accession>
<dbReference type="Gene3D" id="3.40.190.170">
    <property type="entry name" value="Bacterial extracellular solute-binding protein, family 7"/>
    <property type="match status" value="1"/>
</dbReference>
<keyword evidence="3" id="KW-0813">Transport</keyword>
<sequence>MTRSRMGACATAALLAAGVVSTSLAAAEIQFGTTSPPGGMQYLSSEEFTKRMNERLGDYGEMVLYHSSQLGGDQEMLQKLKLGTLDMSQPSTITSTVVPEFGMFDLPYLVKDREHMACIAKEIVWPELAPKLEEKGYKLVGVWENGFRQITNNTRPINTPEDLSGLKIRTPKGVWRVKMFETYGAAPIPMAFSEVFVGLQTGVIDGQENPFGNINAGKFQEVQKYLSESNHVYTPSFPTASLRKFKAYPEEVQKTLLETAAEVQSWTYEKAAALDEEIRQKLIDGGMEYNKADREAFVKASQPVYDAFAEEVPGGKELIERALALADGC</sequence>
<comment type="similarity">
    <text evidence="2">Belongs to the bacterial solute-binding protein 7 family.</text>
</comment>
<reference evidence="6 7" key="1">
    <citation type="submission" date="2023-03" db="EMBL/GenBank/DDBJ databases">
        <title>YIM 152171 draft genome.</title>
        <authorList>
            <person name="Yang Z."/>
        </authorList>
    </citation>
    <scope>NUCLEOTIDE SEQUENCE [LARGE SCALE GENOMIC DNA]</scope>
    <source>
        <strain evidence="6 7">YIM 152171</strain>
    </source>
</reference>
<dbReference type="InterPro" id="IPR018389">
    <property type="entry name" value="DctP_fam"/>
</dbReference>
<dbReference type="NCBIfam" id="TIGR00787">
    <property type="entry name" value="dctP"/>
    <property type="match status" value="1"/>
</dbReference>
<comment type="subcellular location">
    <subcellularLocation>
        <location evidence="1">Cell envelope</location>
    </subcellularLocation>
</comment>
<evidence type="ECO:0000256" key="4">
    <source>
        <dbReference type="ARBA" id="ARBA00022729"/>
    </source>
</evidence>
<protein>
    <submittedName>
        <fullName evidence="6">TRAP transporter substrate-binding protein</fullName>
    </submittedName>
</protein>
<dbReference type="InterPro" id="IPR038404">
    <property type="entry name" value="TRAP_DctP_sf"/>
</dbReference>
<comment type="caution">
    <text evidence="6">The sequence shown here is derived from an EMBL/GenBank/DDBJ whole genome shotgun (WGS) entry which is preliminary data.</text>
</comment>
<dbReference type="PANTHER" id="PTHR33376">
    <property type="match status" value="1"/>
</dbReference>
<proteinExistence type="inferred from homology"/>
<dbReference type="PIRSF" id="PIRSF006470">
    <property type="entry name" value="DctB"/>
    <property type="match status" value="1"/>
</dbReference>
<dbReference type="RefSeq" id="WP_327789193.1">
    <property type="nucleotide sequence ID" value="NZ_JARGEQ010000092.1"/>
</dbReference>
<organism evidence="6 7">
    <name type="scientific">Marinimicrococcus flavescens</name>
    <dbReference type="NCBI Taxonomy" id="3031815"/>
    <lineage>
        <taxon>Bacteria</taxon>
        <taxon>Pseudomonadati</taxon>
        <taxon>Pseudomonadota</taxon>
        <taxon>Alphaproteobacteria</taxon>
        <taxon>Geminicoccales</taxon>
        <taxon>Geminicoccaceae</taxon>
        <taxon>Marinimicrococcus</taxon>
    </lineage>
</organism>
<evidence type="ECO:0000313" key="6">
    <source>
        <dbReference type="EMBL" id="MDF1586774.1"/>
    </source>
</evidence>
<gene>
    <name evidence="6" type="ORF">PZ740_10315</name>
</gene>
<feature type="signal peptide" evidence="5">
    <location>
        <begin position="1"/>
        <end position="25"/>
    </location>
</feature>
<feature type="chain" id="PRO_5042958022" evidence="5">
    <location>
        <begin position="26"/>
        <end position="329"/>
    </location>
</feature>
<evidence type="ECO:0000313" key="7">
    <source>
        <dbReference type="Proteomes" id="UP001301140"/>
    </source>
</evidence>
<dbReference type="CDD" id="cd13603">
    <property type="entry name" value="PBP2_TRAP_Siap_TeaA_like"/>
    <property type="match status" value="1"/>
</dbReference>
<dbReference type="GO" id="GO:0030288">
    <property type="term" value="C:outer membrane-bounded periplasmic space"/>
    <property type="evidence" value="ECO:0007669"/>
    <property type="project" value="InterPro"/>
</dbReference>